<evidence type="ECO:0000313" key="7">
    <source>
        <dbReference type="Proteomes" id="UP000051934"/>
    </source>
</evidence>
<comment type="caution">
    <text evidence="6">The sequence shown here is derived from an EMBL/GenBank/DDBJ whole genome shotgun (WGS) entry which is preliminary data.</text>
</comment>
<evidence type="ECO:0000256" key="1">
    <source>
        <dbReference type="ARBA" id="ARBA00022676"/>
    </source>
</evidence>
<evidence type="ECO:0000256" key="4">
    <source>
        <dbReference type="ARBA" id="ARBA00044042"/>
    </source>
</evidence>
<dbReference type="InterPro" id="IPR002201">
    <property type="entry name" value="Glyco_trans_9"/>
</dbReference>
<evidence type="ECO:0000313" key="6">
    <source>
        <dbReference type="EMBL" id="KRO68677.1"/>
    </source>
</evidence>
<keyword evidence="1" id="KW-0328">Glycosyltransferase</keyword>
<dbReference type="EC" id="2.4.99.24" evidence="4"/>
<dbReference type="PANTHER" id="PTHR30160:SF7">
    <property type="entry name" value="ADP-HEPTOSE--LPS HEPTOSYLTRANSFERASE 2"/>
    <property type="match status" value="1"/>
</dbReference>
<name>A0A0R2S1Y9_9GAMM</name>
<dbReference type="Pfam" id="PF01075">
    <property type="entry name" value="Glyco_transf_9"/>
    <property type="match status" value="1"/>
</dbReference>
<dbReference type="EMBL" id="LIBB01000513">
    <property type="protein sequence ID" value="KRO68677.1"/>
    <property type="molecule type" value="Genomic_DNA"/>
</dbReference>
<dbReference type="FunFam" id="3.40.50.2000:FF:000023">
    <property type="entry name" value="ADP-heptose--LPS heptosyltransferase II"/>
    <property type="match status" value="1"/>
</dbReference>
<dbReference type="GO" id="GO:0005829">
    <property type="term" value="C:cytosol"/>
    <property type="evidence" value="ECO:0007669"/>
    <property type="project" value="TreeGrafter"/>
</dbReference>
<dbReference type="Proteomes" id="UP000051934">
    <property type="component" value="Unassembled WGS sequence"/>
</dbReference>
<dbReference type="AlphaFoldDB" id="A0A0R2S1Y9"/>
<dbReference type="Gene3D" id="3.40.50.2000">
    <property type="entry name" value="Glycogen Phosphorylase B"/>
    <property type="match status" value="2"/>
</dbReference>
<dbReference type="InterPro" id="IPR011910">
    <property type="entry name" value="RfaF"/>
</dbReference>
<gene>
    <name evidence="6" type="ORF">ABR69_09410</name>
</gene>
<dbReference type="CDD" id="cd03789">
    <property type="entry name" value="GT9_LPS_heptosyltransferase"/>
    <property type="match status" value="1"/>
</dbReference>
<proteinExistence type="inferred from homology"/>
<dbReference type="GO" id="GO:0008713">
    <property type="term" value="F:ADP-heptose-lipopolysaccharide heptosyltransferase activity"/>
    <property type="evidence" value="ECO:0007669"/>
    <property type="project" value="UniProtKB-EC"/>
</dbReference>
<reference evidence="6 7" key="1">
    <citation type="submission" date="2015-10" db="EMBL/GenBank/DDBJ databases">
        <title>Metagenome-Assembled Genomes uncover a global brackish microbiome.</title>
        <authorList>
            <person name="Hugerth L.W."/>
            <person name="Larsson J."/>
            <person name="Alneberg J."/>
            <person name="Lindh M.V."/>
            <person name="Legrand C."/>
            <person name="Pinhassi J."/>
            <person name="Andersson A.F."/>
        </authorList>
    </citation>
    <scope>NUCLEOTIDE SEQUENCE [LARGE SCALE GENOMIC DNA]</scope>
    <source>
        <strain evidence="6">BACL4 MAG-120507-bin80</strain>
    </source>
</reference>
<dbReference type="NCBIfam" id="TIGR02195">
    <property type="entry name" value="heptsyl_trn_II"/>
    <property type="match status" value="1"/>
</dbReference>
<dbReference type="PANTHER" id="PTHR30160">
    <property type="entry name" value="TETRAACYLDISACCHARIDE 4'-KINASE-RELATED"/>
    <property type="match status" value="1"/>
</dbReference>
<evidence type="ECO:0000256" key="3">
    <source>
        <dbReference type="ARBA" id="ARBA00043995"/>
    </source>
</evidence>
<evidence type="ECO:0000256" key="2">
    <source>
        <dbReference type="ARBA" id="ARBA00022679"/>
    </source>
</evidence>
<sequence length="335" mass="36837">MLMAQSLFILLKRTRPDCHITVLAPAWTKPLLARMPEVDESLVLPFDHGELKLGARRRFGKSLASAGYTHAIVLPNSFKSALIPRFAGIKQRIGWRGEARGLLLNDCRYLDKAKYPRMVERFAALAFPANKKLPDHIPDPRLLVTRPMVDKALAKFGIETTGGWPKRLIAICPGAEFGSSKQWPAEHFSMTSAKLVADDWRVVIMGSAGDAAIAQEIYEGIEKRVGHPLTDCCFNLTGKTSLAEAIDLMAACTLALSNDSGLMHVASAVDLPVVALYGSTSPDFTPPLASISRVLTTPIDCRPCFDRECRFGHKRCMTEIEPHRAVAAVLELYAK</sequence>
<keyword evidence="2" id="KW-0808">Transferase</keyword>
<organism evidence="6 7">
    <name type="scientific">OM182 bacterium BACL3 MAG-120507-bin80</name>
    <dbReference type="NCBI Taxonomy" id="1655577"/>
    <lineage>
        <taxon>Bacteria</taxon>
        <taxon>Pseudomonadati</taxon>
        <taxon>Pseudomonadota</taxon>
        <taxon>Gammaproteobacteria</taxon>
        <taxon>OMG group</taxon>
        <taxon>OM182 clade</taxon>
    </lineage>
</organism>
<dbReference type="SUPFAM" id="SSF53756">
    <property type="entry name" value="UDP-Glycosyltransferase/glycogen phosphorylase"/>
    <property type="match status" value="1"/>
</dbReference>
<comment type="catalytic activity">
    <reaction evidence="5">
        <text>an L-alpha-D-Hep-(1-&gt;5)-[alpha-Kdo-(2-&gt;4)]-alpha-Kdo-(2-&gt;6)-lipid A + ADP-L-glycero-beta-D-manno-heptose = an L-alpha-D-Hep-(1-&gt;3)-L-alpha-D-Hep-(1-&gt;5)-[alpha-Kdo-(2-&gt;4)]-alpha-Kdo-(2-&gt;6)-lipid A + ADP + H(+)</text>
        <dbReference type="Rhea" id="RHEA:74071"/>
        <dbReference type="ChEBI" id="CHEBI:15378"/>
        <dbReference type="ChEBI" id="CHEBI:61506"/>
        <dbReference type="ChEBI" id="CHEBI:193068"/>
        <dbReference type="ChEBI" id="CHEBI:193069"/>
        <dbReference type="ChEBI" id="CHEBI:456216"/>
        <dbReference type="EC" id="2.4.99.24"/>
    </reaction>
</comment>
<protein>
    <recommendedName>
        <fullName evidence="4">lipopolysaccharide heptosyltransferase II</fullName>
        <ecNumber evidence="4">2.4.99.24</ecNumber>
    </recommendedName>
</protein>
<evidence type="ECO:0000256" key="5">
    <source>
        <dbReference type="ARBA" id="ARBA00047503"/>
    </source>
</evidence>
<comment type="similarity">
    <text evidence="3">Belongs to the glycosyltransferase 9 family.</text>
</comment>
<dbReference type="InterPro" id="IPR051199">
    <property type="entry name" value="LPS_LOS_Heptosyltrfase"/>
</dbReference>
<accession>A0A0R2S1Y9</accession>
<dbReference type="GO" id="GO:0009244">
    <property type="term" value="P:lipopolysaccharide core region biosynthetic process"/>
    <property type="evidence" value="ECO:0007669"/>
    <property type="project" value="TreeGrafter"/>
</dbReference>